<feature type="transmembrane region" description="Helical" evidence="7">
    <location>
        <begin position="294"/>
        <end position="319"/>
    </location>
</feature>
<keyword evidence="4 7" id="KW-0812">Transmembrane</keyword>
<evidence type="ECO:0000256" key="3">
    <source>
        <dbReference type="ARBA" id="ARBA00022475"/>
    </source>
</evidence>
<keyword evidence="3" id="KW-1003">Cell membrane</keyword>
<comment type="subcellular location">
    <subcellularLocation>
        <location evidence="1 7">Cell membrane</location>
        <topology evidence="1 7">Multi-pass membrane protein</topology>
    </subcellularLocation>
</comment>
<evidence type="ECO:0000256" key="6">
    <source>
        <dbReference type="ARBA" id="ARBA00023136"/>
    </source>
</evidence>
<reference evidence="9 10" key="1">
    <citation type="submission" date="2016-05" db="EMBL/GenBank/DDBJ databases">
        <title>Complete genome sequence of Rathayibacter tritici NCPPB 1953.</title>
        <authorList>
            <person name="Park J."/>
            <person name="Lee H.-H."/>
            <person name="Lee S.-W."/>
            <person name="Seo Y.-S."/>
        </authorList>
    </citation>
    <scope>NUCLEOTIDE SEQUENCE [LARGE SCALE GENOMIC DNA]</scope>
    <source>
        <strain evidence="9 10">NCPPB 1953</strain>
    </source>
</reference>
<dbReference type="PROSITE" id="PS50928">
    <property type="entry name" value="ABC_TM1"/>
    <property type="match status" value="1"/>
</dbReference>
<dbReference type="InterPro" id="IPR000515">
    <property type="entry name" value="MetI-like"/>
</dbReference>
<dbReference type="Pfam" id="PF00528">
    <property type="entry name" value="BPD_transp_1"/>
    <property type="match status" value="1"/>
</dbReference>
<feature type="transmembrane region" description="Helical" evidence="7">
    <location>
        <begin position="106"/>
        <end position="126"/>
    </location>
</feature>
<dbReference type="PANTHER" id="PTHR30193:SF18">
    <property type="entry name" value="OSMOPROTECTIVE COMPOUNDS UPTAKE PERMEASE PROTEIN GGTC"/>
    <property type="match status" value="1"/>
</dbReference>
<dbReference type="AlphaFoldDB" id="A0A169C3X2"/>
<keyword evidence="2 7" id="KW-0813">Transport</keyword>
<organism evidence="9 10">
    <name type="scientific">Rathayibacter tritici</name>
    <dbReference type="NCBI Taxonomy" id="33888"/>
    <lineage>
        <taxon>Bacteria</taxon>
        <taxon>Bacillati</taxon>
        <taxon>Actinomycetota</taxon>
        <taxon>Actinomycetes</taxon>
        <taxon>Micrococcales</taxon>
        <taxon>Microbacteriaceae</taxon>
        <taxon>Rathayibacter</taxon>
    </lineage>
</organism>
<dbReference type="InterPro" id="IPR051393">
    <property type="entry name" value="ABC_transporter_permease"/>
</dbReference>
<evidence type="ECO:0000259" key="8">
    <source>
        <dbReference type="PROSITE" id="PS50928"/>
    </source>
</evidence>
<feature type="transmembrane region" description="Helical" evidence="7">
    <location>
        <begin position="159"/>
        <end position="184"/>
    </location>
</feature>
<evidence type="ECO:0000256" key="5">
    <source>
        <dbReference type="ARBA" id="ARBA00022989"/>
    </source>
</evidence>
<comment type="similarity">
    <text evidence="7">Belongs to the binding-protein-dependent transport system permease family.</text>
</comment>
<feature type="transmembrane region" description="Helical" evidence="7">
    <location>
        <begin position="251"/>
        <end position="273"/>
    </location>
</feature>
<feature type="domain" description="ABC transmembrane type-1" evidence="8">
    <location>
        <begin position="160"/>
        <end position="373"/>
    </location>
</feature>
<keyword evidence="5 7" id="KW-1133">Transmembrane helix</keyword>
<evidence type="ECO:0000256" key="1">
    <source>
        <dbReference type="ARBA" id="ARBA00004651"/>
    </source>
</evidence>
<dbReference type="KEGG" id="rtn:A6122_2272"/>
<name>A0A169C3X2_9MICO</name>
<feature type="transmembrane region" description="Helical" evidence="7">
    <location>
        <begin position="52"/>
        <end position="69"/>
    </location>
</feature>
<dbReference type="InterPro" id="IPR035906">
    <property type="entry name" value="MetI-like_sf"/>
</dbReference>
<feature type="transmembrane region" description="Helical" evidence="7">
    <location>
        <begin position="20"/>
        <end position="40"/>
    </location>
</feature>
<dbReference type="STRING" id="33888.A6122_2272"/>
<evidence type="ECO:0000313" key="9">
    <source>
        <dbReference type="EMBL" id="AND17395.1"/>
    </source>
</evidence>
<dbReference type="GO" id="GO:0005886">
    <property type="term" value="C:plasma membrane"/>
    <property type="evidence" value="ECO:0007669"/>
    <property type="project" value="UniProtKB-SubCell"/>
</dbReference>
<evidence type="ECO:0000313" key="10">
    <source>
        <dbReference type="Proteomes" id="UP000077071"/>
    </source>
</evidence>
<feature type="transmembrane region" description="Helical" evidence="7">
    <location>
        <begin position="75"/>
        <end position="94"/>
    </location>
</feature>
<keyword evidence="10" id="KW-1185">Reference proteome</keyword>
<dbReference type="GO" id="GO:0055085">
    <property type="term" value="P:transmembrane transport"/>
    <property type="evidence" value="ECO:0007669"/>
    <property type="project" value="InterPro"/>
</dbReference>
<protein>
    <submittedName>
        <fullName evidence="9">ABC transporter permease</fullName>
    </submittedName>
</protein>
<dbReference type="OrthoDB" id="3515028at2"/>
<evidence type="ECO:0000256" key="4">
    <source>
        <dbReference type="ARBA" id="ARBA00022692"/>
    </source>
</evidence>
<dbReference type="SUPFAM" id="SSF161098">
    <property type="entry name" value="MetI-like"/>
    <property type="match status" value="1"/>
</dbReference>
<keyword evidence="6 7" id="KW-0472">Membrane</keyword>
<dbReference type="Proteomes" id="UP000077071">
    <property type="component" value="Chromosome"/>
</dbReference>
<dbReference type="PATRIC" id="fig|33888.3.peg.2531"/>
<evidence type="ECO:0000256" key="2">
    <source>
        <dbReference type="ARBA" id="ARBA00022448"/>
    </source>
</evidence>
<sequence length="384" mass="41464">MSPITVSGFFQWLAGLPPLAQIPLILLAFAAVVALILFFVEIAPRRGTGYTILRLAVTVLLPVVLLLVFGLYNSVLWVAVVAAVVGGALFLLDFRSRKGAGYGLQLIAFMAPAAFFILIGLIYPTITTAMNAFMKNDGSGFAGIDNFIWVFTSPDGLTAFLNTVVWVLLAPITATAIGLAYAVFIDKSRGEKFFKLLVFMPMAISFVGASIIFKFFYDVRQGEQIGVLNGILTAFGAPPVDWLGLEPWNTLFLVIVLIWTQAGFAMTVLSAAIKGVPSEQLEAASLDGTSAWQSFWNVTVPGIRSSIVVVLTTISIASLKVFDIVSAMTGGRSDTTVLAFEMVRQFQLGARSGYSAALAVILFLLVLPIVVYNARQLAKQREIR</sequence>
<accession>A0A169C3X2</accession>
<gene>
    <name evidence="9" type="ORF">A6122_2272</name>
</gene>
<feature type="transmembrane region" description="Helical" evidence="7">
    <location>
        <begin position="354"/>
        <end position="374"/>
    </location>
</feature>
<dbReference type="Gene3D" id="1.10.3720.10">
    <property type="entry name" value="MetI-like"/>
    <property type="match status" value="1"/>
</dbReference>
<proteinExistence type="inferred from homology"/>
<dbReference type="CDD" id="cd06261">
    <property type="entry name" value="TM_PBP2"/>
    <property type="match status" value="1"/>
</dbReference>
<feature type="transmembrane region" description="Helical" evidence="7">
    <location>
        <begin position="196"/>
        <end position="217"/>
    </location>
</feature>
<dbReference type="RefSeq" id="WP_068255174.1">
    <property type="nucleotide sequence ID" value="NZ_CP015515.1"/>
</dbReference>
<dbReference type="EMBL" id="CP015515">
    <property type="protein sequence ID" value="AND17395.1"/>
    <property type="molecule type" value="Genomic_DNA"/>
</dbReference>
<evidence type="ECO:0000256" key="7">
    <source>
        <dbReference type="RuleBase" id="RU363032"/>
    </source>
</evidence>
<dbReference type="PANTHER" id="PTHR30193">
    <property type="entry name" value="ABC TRANSPORTER PERMEASE PROTEIN"/>
    <property type="match status" value="1"/>
</dbReference>